<evidence type="ECO:0000256" key="8">
    <source>
        <dbReference type="ARBA" id="ARBA00023136"/>
    </source>
</evidence>
<dbReference type="Proteomes" id="UP000028045">
    <property type="component" value="Unassembled WGS sequence"/>
</dbReference>
<dbReference type="GO" id="GO:0031505">
    <property type="term" value="P:fungal-type cell wall organization"/>
    <property type="evidence" value="ECO:0007669"/>
    <property type="project" value="TreeGrafter"/>
</dbReference>
<feature type="region of interest" description="Disordered" evidence="13">
    <location>
        <begin position="416"/>
        <end position="590"/>
    </location>
</feature>
<dbReference type="InterPro" id="IPR050546">
    <property type="entry name" value="Glycosyl_Hydrlase_16"/>
</dbReference>
<evidence type="ECO:0000256" key="2">
    <source>
        <dbReference type="ARBA" id="ARBA00004370"/>
    </source>
</evidence>
<feature type="compositionally biased region" description="Polar residues" evidence="13">
    <location>
        <begin position="515"/>
        <end position="560"/>
    </location>
</feature>
<comment type="similarity">
    <text evidence="12">Belongs to the glycosyl hydrolase 16 family. CRH1 subfamily.</text>
</comment>
<dbReference type="InterPro" id="IPR000757">
    <property type="entry name" value="Beta-glucanase-like"/>
</dbReference>
<evidence type="ECO:0000256" key="7">
    <source>
        <dbReference type="ARBA" id="ARBA00022801"/>
    </source>
</evidence>
<comment type="subcellular location">
    <subcellularLocation>
        <location evidence="2">Membrane</location>
    </subcellularLocation>
</comment>
<dbReference type="PANTHER" id="PTHR10963">
    <property type="entry name" value="GLYCOSYL HYDROLASE-RELATED"/>
    <property type="match status" value="1"/>
</dbReference>
<evidence type="ECO:0000313" key="18">
    <source>
        <dbReference type="Proteomes" id="UP000028045"/>
    </source>
</evidence>
<feature type="compositionally biased region" description="Polar residues" evidence="13">
    <location>
        <begin position="469"/>
        <end position="490"/>
    </location>
</feature>
<dbReference type="Gene3D" id="2.60.120.200">
    <property type="match status" value="1"/>
</dbReference>
<dbReference type="SUPFAM" id="SSF49899">
    <property type="entry name" value="Concanavalin A-like lectins/glucanases"/>
    <property type="match status" value="1"/>
</dbReference>
<dbReference type="EMBL" id="KL648012">
    <property type="protein sequence ID" value="KEY72865.1"/>
    <property type="molecule type" value="Genomic_DNA"/>
</dbReference>
<gene>
    <name evidence="17" type="ORF">S7711_04441</name>
</gene>
<evidence type="ECO:0000256" key="11">
    <source>
        <dbReference type="ARBA" id="ARBA00023316"/>
    </source>
</evidence>
<keyword evidence="8 14" id="KW-0472">Membrane</keyword>
<dbReference type="Pfam" id="PF00722">
    <property type="entry name" value="Glyco_hydro_16"/>
    <property type="match status" value="1"/>
</dbReference>
<dbReference type="AlphaFoldDB" id="A0A084B5N6"/>
<dbReference type="HOGENOM" id="CLU_027506_1_0_1"/>
<protein>
    <recommendedName>
        <fullName evidence="3">chitinase</fullName>
        <ecNumber evidence="3">3.2.1.14</ecNumber>
    </recommendedName>
</protein>
<evidence type="ECO:0000259" key="16">
    <source>
        <dbReference type="PROSITE" id="PS51762"/>
    </source>
</evidence>
<keyword evidence="4" id="KW-0328">Glycosyltransferase</keyword>
<dbReference type="EC" id="3.2.1.14" evidence="3"/>
<evidence type="ECO:0000256" key="10">
    <source>
        <dbReference type="ARBA" id="ARBA00023295"/>
    </source>
</evidence>
<dbReference type="OrthoDB" id="4781at2759"/>
<keyword evidence="7" id="KW-0378">Hydrolase</keyword>
<proteinExistence type="inferred from homology"/>
<keyword evidence="9" id="KW-0325">Glycoprotein</keyword>
<feature type="compositionally biased region" description="Pro residues" evidence="13">
    <location>
        <begin position="492"/>
        <end position="504"/>
    </location>
</feature>
<feature type="signal peptide" evidence="15">
    <location>
        <begin position="1"/>
        <end position="23"/>
    </location>
</feature>
<dbReference type="CDD" id="cd02183">
    <property type="entry name" value="GH16_fungal_CRH1_transglycosylase"/>
    <property type="match status" value="1"/>
</dbReference>
<evidence type="ECO:0000256" key="1">
    <source>
        <dbReference type="ARBA" id="ARBA00000822"/>
    </source>
</evidence>
<dbReference type="InterPro" id="IPR013320">
    <property type="entry name" value="ConA-like_dom_sf"/>
</dbReference>
<name>A0A084B5N6_STACB</name>
<keyword evidence="14" id="KW-0812">Transmembrane</keyword>
<evidence type="ECO:0000256" key="13">
    <source>
        <dbReference type="SAM" id="MobiDB-lite"/>
    </source>
</evidence>
<dbReference type="GO" id="GO:0016757">
    <property type="term" value="F:glycosyltransferase activity"/>
    <property type="evidence" value="ECO:0007669"/>
    <property type="project" value="UniProtKB-KW"/>
</dbReference>
<dbReference type="GO" id="GO:0008843">
    <property type="term" value="F:endochitinase activity"/>
    <property type="evidence" value="ECO:0007669"/>
    <property type="project" value="UniProtKB-EC"/>
</dbReference>
<dbReference type="GO" id="GO:0005975">
    <property type="term" value="P:carbohydrate metabolic process"/>
    <property type="evidence" value="ECO:0007669"/>
    <property type="project" value="InterPro"/>
</dbReference>
<evidence type="ECO:0000256" key="4">
    <source>
        <dbReference type="ARBA" id="ARBA00022676"/>
    </source>
</evidence>
<keyword evidence="10" id="KW-0326">Glycosidase</keyword>
<feature type="transmembrane region" description="Helical" evidence="14">
    <location>
        <begin position="306"/>
        <end position="328"/>
    </location>
</feature>
<evidence type="ECO:0000256" key="6">
    <source>
        <dbReference type="ARBA" id="ARBA00022729"/>
    </source>
</evidence>
<evidence type="ECO:0000313" key="17">
    <source>
        <dbReference type="EMBL" id="KEY72865.1"/>
    </source>
</evidence>
<dbReference type="GO" id="GO:0009277">
    <property type="term" value="C:fungal-type cell wall"/>
    <property type="evidence" value="ECO:0007669"/>
    <property type="project" value="TreeGrafter"/>
</dbReference>
<dbReference type="GO" id="GO:0016020">
    <property type="term" value="C:membrane"/>
    <property type="evidence" value="ECO:0007669"/>
    <property type="project" value="UniProtKB-SubCell"/>
</dbReference>
<comment type="catalytic activity">
    <reaction evidence="1">
        <text>Random endo-hydrolysis of N-acetyl-beta-D-glucosaminide (1-&gt;4)-beta-linkages in chitin and chitodextrins.</text>
        <dbReference type="EC" id="3.2.1.14"/>
    </reaction>
</comment>
<keyword evidence="11" id="KW-0961">Cell wall biogenesis/degradation</keyword>
<keyword evidence="14" id="KW-1133">Transmembrane helix</keyword>
<feature type="compositionally biased region" description="Low complexity" evidence="13">
    <location>
        <begin position="444"/>
        <end position="459"/>
    </location>
</feature>
<feature type="domain" description="GH16" evidence="16">
    <location>
        <begin position="25"/>
        <end position="251"/>
    </location>
</feature>
<evidence type="ECO:0000256" key="9">
    <source>
        <dbReference type="ARBA" id="ARBA00023180"/>
    </source>
</evidence>
<keyword evidence="6 15" id="KW-0732">Signal</keyword>
<reference evidence="17 18" key="1">
    <citation type="journal article" date="2014" name="BMC Genomics">
        <title>Comparative genome sequencing reveals chemotype-specific gene clusters in the toxigenic black mold Stachybotrys.</title>
        <authorList>
            <person name="Semeiks J."/>
            <person name="Borek D."/>
            <person name="Otwinowski Z."/>
            <person name="Grishin N.V."/>
        </authorList>
    </citation>
    <scope>NUCLEOTIDE SEQUENCE [LARGE SCALE GENOMIC DNA]</scope>
    <source>
        <strain evidence="18">CBS 109288 / IBT 7711</strain>
    </source>
</reference>
<feature type="chain" id="PRO_5001771757" description="chitinase" evidence="15">
    <location>
        <begin position="24"/>
        <end position="590"/>
    </location>
</feature>
<keyword evidence="5" id="KW-0808">Transferase</keyword>
<evidence type="ECO:0000256" key="14">
    <source>
        <dbReference type="SAM" id="Phobius"/>
    </source>
</evidence>
<evidence type="ECO:0000256" key="3">
    <source>
        <dbReference type="ARBA" id="ARBA00012729"/>
    </source>
</evidence>
<evidence type="ECO:0000256" key="12">
    <source>
        <dbReference type="ARBA" id="ARBA00038074"/>
    </source>
</evidence>
<evidence type="ECO:0000256" key="15">
    <source>
        <dbReference type="SAM" id="SignalP"/>
    </source>
</evidence>
<sequence>MLSRIFTSAAVAAALLLPRLASAQVESFVDCNPMREENCEPNMALGTSHDFIFNASADGDLWETVAGSLNYDENTGARFQVAEQGESTTLISKFYIFWGRVELHIRCATGTGIISSVMLLSDTLDEIDWEILGSNGTHASTNYFGKGVEDFTNGDYHPAAGLQDDFHNFTIMWTEERLEWFIDGNSVRTLLPQDANNTEAYPQTPMRLSMSLWAGGDPSLPEGTRIWAGGDTNYDEGPFYMYVKSAHVSDFTTAKEYVYQDQTGHFESIEAVEGESRSVEIINRPPPEPELSLSDRWNALPEGGRIAVYAGSAALGGLLVFAALFYCIRQRRRGAAEAKLAEQRAESERMEMDMFKAKGIDPDSFTAHGHEYNADQAKAGGIMGGSNPYSAVPASPRSPDLEKTFGALGAAGVGAAVARSGSQSPRTPHGPANNPFASYEDSRAPSSSHSTHSQNPFSSYEDQRGLGQSGYSPVSPVNRTPSPGSMRSTTPGMPPPQGPLPPAPVGRMGSPGPNRMNSPGPNRMNSPGPNRMNSPGPNRMNSPGPNRMNSPGPNRMNSAGSVAPPRGYNNSPGPQPPRGNDYWNQTGGYN</sequence>
<evidence type="ECO:0000256" key="5">
    <source>
        <dbReference type="ARBA" id="ARBA00022679"/>
    </source>
</evidence>
<keyword evidence="18" id="KW-1185">Reference proteome</keyword>
<organism evidence="17 18">
    <name type="scientific">Stachybotrys chartarum (strain CBS 109288 / IBT 7711)</name>
    <name type="common">Toxic black mold</name>
    <name type="synonym">Stilbospora chartarum</name>
    <dbReference type="NCBI Taxonomy" id="1280523"/>
    <lineage>
        <taxon>Eukaryota</taxon>
        <taxon>Fungi</taxon>
        <taxon>Dikarya</taxon>
        <taxon>Ascomycota</taxon>
        <taxon>Pezizomycotina</taxon>
        <taxon>Sordariomycetes</taxon>
        <taxon>Hypocreomycetidae</taxon>
        <taxon>Hypocreales</taxon>
        <taxon>Stachybotryaceae</taxon>
        <taxon>Stachybotrys</taxon>
    </lineage>
</organism>
<dbReference type="PROSITE" id="PS51762">
    <property type="entry name" value="GH16_2"/>
    <property type="match status" value="1"/>
</dbReference>
<accession>A0A084B5N6</accession>
<dbReference type="PANTHER" id="PTHR10963:SF27">
    <property type="entry name" value="GLYCOSIDASE-RELATED"/>
    <property type="match status" value="1"/>
</dbReference>